<sequence length="344" mass="35214">MRRPAVALLVLLTLAACGDGGGPESLPSPRPSAERTTSPRPTDTRDTADPTRTPDRTRGTADPTRTPDRTRETAEPDRTPDRTEATAEPDRTRETADPTPTLAGPPPPPAATTPPAAATTQPPPAATTPPLTAAATPAQEPTTGPTPSAAAATTDSGGFGILGWVLLFVVLGLVAAFLLINRSRRAAAWRTEAATLTAQTRTATDLRVPSVLAQRGPAERSLSWPPVRDELALLATRWADLATRAPETASQAAAAQVAGILQDLIAAMDALVIGGDERAMRTEVTVALDALTAALPPPVPVTPAPPPSPSPGQPPPPNAAQPPPRNGGQPPPPSGGQPPPPYAG</sequence>
<dbReference type="Proteomes" id="UP000294901">
    <property type="component" value="Unassembled WGS sequence"/>
</dbReference>
<evidence type="ECO:0000313" key="4">
    <source>
        <dbReference type="EMBL" id="TDO31495.1"/>
    </source>
</evidence>
<accession>A0A4R6JAK3</accession>
<evidence type="ECO:0000256" key="1">
    <source>
        <dbReference type="SAM" id="MobiDB-lite"/>
    </source>
</evidence>
<name>A0A4R6JAK3_9ACTN</name>
<feature type="chain" id="PRO_5020519121" evidence="3">
    <location>
        <begin position="19"/>
        <end position="344"/>
    </location>
</feature>
<dbReference type="EMBL" id="SNWR01000002">
    <property type="protein sequence ID" value="TDO31495.1"/>
    <property type="molecule type" value="Genomic_DNA"/>
</dbReference>
<protein>
    <submittedName>
        <fullName evidence="4">Uncharacterized protein</fullName>
    </submittedName>
</protein>
<reference evidence="4 5" key="1">
    <citation type="submission" date="2019-03" db="EMBL/GenBank/DDBJ databases">
        <title>Sequencing the genomes of 1000 actinobacteria strains.</title>
        <authorList>
            <person name="Klenk H.-P."/>
        </authorList>
    </citation>
    <scope>NUCLEOTIDE SEQUENCE [LARGE SCALE GENOMIC DNA]</scope>
    <source>
        <strain evidence="4 5">DSM 43805</strain>
    </source>
</reference>
<comment type="caution">
    <text evidence="4">The sequence shown here is derived from an EMBL/GenBank/DDBJ whole genome shotgun (WGS) entry which is preliminary data.</text>
</comment>
<feature type="compositionally biased region" description="Basic and acidic residues" evidence="1">
    <location>
        <begin position="42"/>
        <end position="96"/>
    </location>
</feature>
<dbReference type="RefSeq" id="WP_133877595.1">
    <property type="nucleotide sequence ID" value="NZ_BOMD01000080.1"/>
</dbReference>
<keyword evidence="2" id="KW-1133">Transmembrane helix</keyword>
<dbReference type="AlphaFoldDB" id="A0A4R6JAK3"/>
<feature type="transmembrane region" description="Helical" evidence="2">
    <location>
        <begin position="161"/>
        <end position="180"/>
    </location>
</feature>
<evidence type="ECO:0000313" key="5">
    <source>
        <dbReference type="Proteomes" id="UP000294901"/>
    </source>
</evidence>
<feature type="region of interest" description="Disordered" evidence="1">
    <location>
        <begin position="296"/>
        <end position="344"/>
    </location>
</feature>
<gene>
    <name evidence="4" type="ORF">C8E87_6919</name>
</gene>
<feature type="compositionally biased region" description="Pro residues" evidence="1">
    <location>
        <begin position="103"/>
        <end position="112"/>
    </location>
</feature>
<dbReference type="PROSITE" id="PS51257">
    <property type="entry name" value="PROKAR_LIPOPROTEIN"/>
    <property type="match status" value="1"/>
</dbReference>
<keyword evidence="5" id="KW-1185">Reference proteome</keyword>
<evidence type="ECO:0000256" key="3">
    <source>
        <dbReference type="SAM" id="SignalP"/>
    </source>
</evidence>
<proteinExistence type="predicted"/>
<dbReference type="OrthoDB" id="3298466at2"/>
<feature type="region of interest" description="Disordered" evidence="1">
    <location>
        <begin position="16"/>
        <end position="151"/>
    </location>
</feature>
<organism evidence="4 5">
    <name type="scientific">Paractinoplanes brasiliensis</name>
    <dbReference type="NCBI Taxonomy" id="52695"/>
    <lineage>
        <taxon>Bacteria</taxon>
        <taxon>Bacillati</taxon>
        <taxon>Actinomycetota</taxon>
        <taxon>Actinomycetes</taxon>
        <taxon>Micromonosporales</taxon>
        <taxon>Micromonosporaceae</taxon>
        <taxon>Paractinoplanes</taxon>
    </lineage>
</organism>
<keyword evidence="2" id="KW-0472">Membrane</keyword>
<evidence type="ECO:0000256" key="2">
    <source>
        <dbReference type="SAM" id="Phobius"/>
    </source>
</evidence>
<keyword evidence="2" id="KW-0812">Transmembrane</keyword>
<feature type="signal peptide" evidence="3">
    <location>
        <begin position="1"/>
        <end position="18"/>
    </location>
</feature>
<feature type="compositionally biased region" description="Low complexity" evidence="1">
    <location>
        <begin position="128"/>
        <end position="151"/>
    </location>
</feature>
<keyword evidence="3" id="KW-0732">Signal</keyword>